<dbReference type="GO" id="GO:0005524">
    <property type="term" value="F:ATP binding"/>
    <property type="evidence" value="ECO:0007669"/>
    <property type="project" value="UniProtKB-KW"/>
</dbReference>
<keyword evidence="5 8" id="KW-0067">ATP-binding</keyword>
<evidence type="ECO:0000256" key="4">
    <source>
        <dbReference type="ARBA" id="ARBA00022741"/>
    </source>
</evidence>
<keyword evidence="6" id="KW-0472">Membrane</keyword>
<dbReference type="InterPro" id="IPR008995">
    <property type="entry name" value="Mo/tungstate-bd_C_term_dom"/>
</dbReference>
<dbReference type="InterPro" id="IPR003593">
    <property type="entry name" value="AAA+_ATPase"/>
</dbReference>
<keyword evidence="4" id="KW-0547">Nucleotide-binding</keyword>
<sequence length="354" mass="38666">MPVAVRNLTKHWPGAERPVFSSLDIDCPAGGITIIVGPSGCGKTTLLRCLSGLETPTSGSILFGKQDVTQVDSQHRGVAMVFQNYALYPTKTVFENIAFPLRMARLDAQSIRTRVRAAAALTRMEPYLDRYPAQLSGGQRQRVGIARAIVRGPAVLLMDEPLSNLDTKLRIEMRAELGALQRQIGSTTVYVTHDQTEALALADHLIVMRDGRIEQQGAPEDIFTSPANTFVADFLGSMNLVDVTRSEDRVFVTSGAVRLDGLPKAPLSPMFRLGFRAEDVQLGPVDGEKATLPVTVRRSELMGSERLVHMECGGLALRARLKEVVRPDDRLELHIPAGALHYFDETGKRVAGAV</sequence>
<dbReference type="Pfam" id="PF00005">
    <property type="entry name" value="ABC_tran"/>
    <property type="match status" value="1"/>
</dbReference>
<dbReference type="Gene3D" id="2.40.50.140">
    <property type="entry name" value="Nucleic acid-binding proteins"/>
    <property type="match status" value="1"/>
</dbReference>
<dbReference type="InterPro" id="IPR015853">
    <property type="entry name" value="ABC_transpr_FbpC"/>
</dbReference>
<evidence type="ECO:0000256" key="1">
    <source>
        <dbReference type="ARBA" id="ARBA00005417"/>
    </source>
</evidence>
<dbReference type="EMBL" id="JAWLIP010000006">
    <property type="protein sequence ID" value="MDV6227380.1"/>
    <property type="molecule type" value="Genomic_DNA"/>
</dbReference>
<dbReference type="Pfam" id="PF08402">
    <property type="entry name" value="TOBE_2"/>
    <property type="match status" value="1"/>
</dbReference>
<dbReference type="InterPro" id="IPR017871">
    <property type="entry name" value="ABC_transporter-like_CS"/>
</dbReference>
<dbReference type="InterPro" id="IPR003439">
    <property type="entry name" value="ABC_transporter-like_ATP-bd"/>
</dbReference>
<evidence type="ECO:0000256" key="5">
    <source>
        <dbReference type="ARBA" id="ARBA00022840"/>
    </source>
</evidence>
<dbReference type="InterPro" id="IPR027417">
    <property type="entry name" value="P-loop_NTPase"/>
</dbReference>
<dbReference type="SUPFAM" id="SSF52540">
    <property type="entry name" value="P-loop containing nucleoside triphosphate hydrolases"/>
    <property type="match status" value="1"/>
</dbReference>
<dbReference type="PROSITE" id="PS50893">
    <property type="entry name" value="ABC_TRANSPORTER_2"/>
    <property type="match status" value="1"/>
</dbReference>
<dbReference type="InterPro" id="IPR047641">
    <property type="entry name" value="ABC_transpr_MalK/UgpC-like"/>
</dbReference>
<dbReference type="RefSeq" id="WP_113157138.1">
    <property type="nucleotide sequence ID" value="NZ_JAWLIP010000006.1"/>
</dbReference>
<evidence type="ECO:0000256" key="3">
    <source>
        <dbReference type="ARBA" id="ARBA00022475"/>
    </source>
</evidence>
<evidence type="ECO:0000256" key="6">
    <source>
        <dbReference type="ARBA" id="ARBA00023136"/>
    </source>
</evidence>
<reference evidence="8 9" key="1">
    <citation type="submission" date="2023-10" db="EMBL/GenBank/DDBJ databases">
        <authorList>
            <person name="Venkata Ramana C."/>
            <person name="Sasikala C."/>
            <person name="Dhurka M."/>
        </authorList>
    </citation>
    <scope>NUCLEOTIDE SEQUENCE [LARGE SCALE GENOMIC DNA]</scope>
    <source>
        <strain evidence="8 9">KCTC 32151</strain>
    </source>
</reference>
<dbReference type="PROSITE" id="PS00211">
    <property type="entry name" value="ABC_TRANSPORTER_1"/>
    <property type="match status" value="1"/>
</dbReference>
<gene>
    <name evidence="8" type="ORF">R2G56_13865</name>
</gene>
<evidence type="ECO:0000313" key="9">
    <source>
        <dbReference type="Proteomes" id="UP001185659"/>
    </source>
</evidence>
<dbReference type="PANTHER" id="PTHR43875:SF1">
    <property type="entry name" value="OSMOPROTECTIVE COMPOUNDS UPTAKE ATP-BINDING PROTEIN GGTA"/>
    <property type="match status" value="1"/>
</dbReference>
<evidence type="ECO:0000259" key="7">
    <source>
        <dbReference type="PROSITE" id="PS50893"/>
    </source>
</evidence>
<dbReference type="PANTHER" id="PTHR43875">
    <property type="entry name" value="MALTODEXTRIN IMPORT ATP-BINDING PROTEIN MSMX"/>
    <property type="match status" value="1"/>
</dbReference>
<name>A0ABU4AMB8_9HYPH</name>
<dbReference type="Gene3D" id="2.40.50.100">
    <property type="match status" value="1"/>
</dbReference>
<dbReference type="Proteomes" id="UP001185659">
    <property type="component" value="Unassembled WGS sequence"/>
</dbReference>
<evidence type="ECO:0000256" key="2">
    <source>
        <dbReference type="ARBA" id="ARBA00022448"/>
    </source>
</evidence>
<protein>
    <submittedName>
        <fullName evidence="8">ABC transporter ATP-binding protein</fullName>
    </submittedName>
</protein>
<dbReference type="SMART" id="SM00382">
    <property type="entry name" value="AAA"/>
    <property type="match status" value="1"/>
</dbReference>
<dbReference type="SUPFAM" id="SSF50331">
    <property type="entry name" value="MOP-like"/>
    <property type="match status" value="1"/>
</dbReference>
<comment type="similarity">
    <text evidence="1">Belongs to the ABC transporter superfamily.</text>
</comment>
<keyword evidence="2" id="KW-0813">Transport</keyword>
<evidence type="ECO:0000313" key="8">
    <source>
        <dbReference type="EMBL" id="MDV6227380.1"/>
    </source>
</evidence>
<organism evidence="8 9">
    <name type="scientific">Nitratireductor aquimarinus</name>
    <dbReference type="NCBI Taxonomy" id="889300"/>
    <lineage>
        <taxon>Bacteria</taxon>
        <taxon>Pseudomonadati</taxon>
        <taxon>Pseudomonadota</taxon>
        <taxon>Alphaproteobacteria</taxon>
        <taxon>Hyphomicrobiales</taxon>
        <taxon>Phyllobacteriaceae</taxon>
        <taxon>Nitratireductor</taxon>
    </lineage>
</organism>
<feature type="domain" description="ABC transporter" evidence="7">
    <location>
        <begin position="3"/>
        <end position="235"/>
    </location>
</feature>
<dbReference type="CDD" id="cd03259">
    <property type="entry name" value="ABC_Carb_Solutes_like"/>
    <property type="match status" value="1"/>
</dbReference>
<accession>A0ABU4AMB8</accession>
<proteinExistence type="inferred from homology"/>
<keyword evidence="9" id="KW-1185">Reference proteome</keyword>
<dbReference type="Gene3D" id="3.40.50.300">
    <property type="entry name" value="P-loop containing nucleotide triphosphate hydrolases"/>
    <property type="match status" value="1"/>
</dbReference>
<dbReference type="InterPro" id="IPR012340">
    <property type="entry name" value="NA-bd_OB-fold"/>
</dbReference>
<comment type="caution">
    <text evidence="8">The sequence shown here is derived from an EMBL/GenBank/DDBJ whole genome shotgun (WGS) entry which is preliminary data.</text>
</comment>
<keyword evidence="3" id="KW-1003">Cell membrane</keyword>
<dbReference type="InterPro" id="IPR013611">
    <property type="entry name" value="Transp-assoc_OB_typ2"/>
</dbReference>